<dbReference type="PANTHER" id="PTHR12045:SF3">
    <property type="entry name" value="INACTIVE ALLANTOICASE-RELATED"/>
    <property type="match status" value="1"/>
</dbReference>
<dbReference type="GO" id="GO:0004037">
    <property type="term" value="F:allantoicase activity"/>
    <property type="evidence" value="ECO:0007669"/>
    <property type="project" value="UniProtKB-UniRule"/>
</dbReference>
<dbReference type="InterPro" id="IPR005164">
    <property type="entry name" value="Allantoicase"/>
</dbReference>
<dbReference type="PANTHER" id="PTHR12045">
    <property type="entry name" value="ALLANTOICASE"/>
    <property type="match status" value="1"/>
</dbReference>
<dbReference type="UniPathway" id="UPA00395">
    <property type="reaction ID" value="UER00654"/>
</dbReference>
<protein>
    <recommendedName>
        <fullName evidence="2">Probable allantoicase</fullName>
        <ecNumber evidence="2">3.5.3.4</ecNumber>
    </recommendedName>
    <alternativeName>
        <fullName evidence="2">Allantoate amidinohydrolase</fullName>
    </alternativeName>
</protein>
<keyword evidence="2" id="KW-0378">Hydrolase</keyword>
<proteinExistence type="inferred from homology"/>
<dbReference type="EMBL" id="BOOO01000027">
    <property type="protein sequence ID" value="GII31478.1"/>
    <property type="molecule type" value="Genomic_DNA"/>
</dbReference>
<gene>
    <name evidence="4" type="primary">alc_2</name>
    <name evidence="2" type="synonym">alc</name>
    <name evidence="4" type="ORF">Pmi06nite_49200</name>
</gene>
<name>A0A8J3TQX3_9ACTN</name>
<evidence type="ECO:0000256" key="2">
    <source>
        <dbReference type="HAMAP-Rule" id="MF_00813"/>
    </source>
</evidence>
<feature type="domain" description="Allantoicase" evidence="3">
    <location>
        <begin position="187"/>
        <end position="327"/>
    </location>
</feature>
<evidence type="ECO:0000256" key="1">
    <source>
        <dbReference type="ARBA" id="ARBA00009242"/>
    </source>
</evidence>
<sequence length="395" mass="42467">MNTFAPASADLASRWLGGSVISASDESFGFKENLLVPAAADFTPGRYDHRGEIVDGWETRRRRGEPGHDWAVVRLGAPGVITRIDVDTSFFTGNFPPTCQVEACGLEGYPAPAELAAADWAEIVPVSPLRGDSHNLFTVTDLRRFTHVRLSIHPDGGVARLRVHGVVVPDPRRWDGLTIDLAAQEHGGLVVAASDDFYSSAEVLNRPDRARTMGEGWETSRRRDDGHDFAVINLAATGRLRQIEIDTSHFKYNASAEVELHGCVLGDGTPPPPADSSSWFRLLPRTAVRPDTRHLFTLDRPSAPVTAVRIDAYPDGGISRVRLVGAPEPGARRSAGLRWFGLLPDSQAAACLTGAGVSPEDVSAVLAARPLGEDLSAVPAGLAVTVLTEWIDGRP</sequence>
<comment type="similarity">
    <text evidence="1 2">Belongs to the allantoicase family.</text>
</comment>
<comment type="pathway">
    <text evidence="2">Nitrogen metabolism; (S)-allantoin degradation; (S)-ureidoglycolate from allantoate (aminidohydrolase route): step 1/1.</text>
</comment>
<accession>A0A8J3TQX3</accession>
<dbReference type="SUPFAM" id="SSF49785">
    <property type="entry name" value="Galactose-binding domain-like"/>
    <property type="match status" value="2"/>
</dbReference>
<organism evidence="4 5">
    <name type="scientific">Planotetraspora mira</name>
    <dbReference type="NCBI Taxonomy" id="58121"/>
    <lineage>
        <taxon>Bacteria</taxon>
        <taxon>Bacillati</taxon>
        <taxon>Actinomycetota</taxon>
        <taxon>Actinomycetes</taxon>
        <taxon>Streptosporangiales</taxon>
        <taxon>Streptosporangiaceae</taxon>
        <taxon>Planotetraspora</taxon>
    </lineage>
</organism>
<dbReference type="Gene3D" id="2.60.120.260">
    <property type="entry name" value="Galactose-binding domain-like"/>
    <property type="match status" value="2"/>
</dbReference>
<evidence type="ECO:0000259" key="3">
    <source>
        <dbReference type="Pfam" id="PF03561"/>
    </source>
</evidence>
<dbReference type="InterPro" id="IPR008979">
    <property type="entry name" value="Galactose-bd-like_sf"/>
</dbReference>
<feature type="domain" description="Allantoicase" evidence="3">
    <location>
        <begin position="17"/>
        <end position="167"/>
    </location>
</feature>
<dbReference type="RefSeq" id="WP_203955406.1">
    <property type="nucleotide sequence ID" value="NZ_BOOO01000027.1"/>
</dbReference>
<keyword evidence="2" id="KW-0659">Purine metabolism</keyword>
<dbReference type="InterPro" id="IPR015908">
    <property type="entry name" value="Allantoicase_dom"/>
</dbReference>
<dbReference type="GO" id="GO:0000256">
    <property type="term" value="P:allantoin catabolic process"/>
    <property type="evidence" value="ECO:0007669"/>
    <property type="project" value="UniProtKB-UniRule"/>
</dbReference>
<dbReference type="Pfam" id="PF03561">
    <property type="entry name" value="Allantoicase"/>
    <property type="match status" value="2"/>
</dbReference>
<evidence type="ECO:0000313" key="5">
    <source>
        <dbReference type="Proteomes" id="UP000650628"/>
    </source>
</evidence>
<keyword evidence="5" id="KW-1185">Reference proteome</keyword>
<dbReference type="EC" id="3.5.3.4" evidence="2"/>
<dbReference type="PIRSF" id="PIRSF016516">
    <property type="entry name" value="Allantoicase"/>
    <property type="match status" value="1"/>
</dbReference>
<evidence type="ECO:0000313" key="4">
    <source>
        <dbReference type="EMBL" id="GII31478.1"/>
    </source>
</evidence>
<dbReference type="NCBIfam" id="TIGR02961">
    <property type="entry name" value="allantoicase"/>
    <property type="match status" value="1"/>
</dbReference>
<dbReference type="AlphaFoldDB" id="A0A8J3TQX3"/>
<comment type="catalytic activity">
    <reaction evidence="2">
        <text>allantoate + H2O = (S)-ureidoglycolate + urea</text>
        <dbReference type="Rhea" id="RHEA:11016"/>
        <dbReference type="ChEBI" id="CHEBI:15377"/>
        <dbReference type="ChEBI" id="CHEBI:16199"/>
        <dbReference type="ChEBI" id="CHEBI:17536"/>
        <dbReference type="ChEBI" id="CHEBI:57296"/>
        <dbReference type="EC" id="3.5.3.4"/>
    </reaction>
</comment>
<reference evidence="4 5" key="1">
    <citation type="submission" date="2021-01" db="EMBL/GenBank/DDBJ databases">
        <title>Whole genome shotgun sequence of Planotetraspora mira NBRC 15435.</title>
        <authorList>
            <person name="Komaki H."/>
            <person name="Tamura T."/>
        </authorList>
    </citation>
    <scope>NUCLEOTIDE SEQUENCE [LARGE SCALE GENOMIC DNA]</scope>
    <source>
        <strain evidence="4 5">NBRC 15435</strain>
    </source>
</reference>
<dbReference type="HAMAP" id="MF_00813">
    <property type="entry name" value="Allantoicase"/>
    <property type="match status" value="1"/>
</dbReference>
<dbReference type="GO" id="GO:0006144">
    <property type="term" value="P:purine nucleobase metabolic process"/>
    <property type="evidence" value="ECO:0007669"/>
    <property type="project" value="UniProtKB-KW"/>
</dbReference>
<comment type="caution">
    <text evidence="4">The sequence shown here is derived from an EMBL/GenBank/DDBJ whole genome shotgun (WGS) entry which is preliminary data.</text>
</comment>
<dbReference type="Proteomes" id="UP000650628">
    <property type="component" value="Unassembled WGS sequence"/>
</dbReference>